<dbReference type="CDD" id="cd05251">
    <property type="entry name" value="NmrA_like_SDR_a"/>
    <property type="match status" value="1"/>
</dbReference>
<proteinExistence type="inferred from homology"/>
<dbReference type="Pfam" id="PF05368">
    <property type="entry name" value="NmrA"/>
    <property type="match status" value="1"/>
</dbReference>
<dbReference type="PANTHER" id="PTHR42748">
    <property type="entry name" value="NITROGEN METABOLITE REPRESSION PROTEIN NMRA FAMILY MEMBER"/>
    <property type="match status" value="1"/>
</dbReference>
<feature type="domain" description="NmrA-like" evidence="4">
    <location>
        <begin position="2"/>
        <end position="245"/>
    </location>
</feature>
<dbReference type="EMBL" id="RYZI01000229">
    <property type="protein sequence ID" value="RWA07909.1"/>
    <property type="molecule type" value="Genomic_DNA"/>
</dbReference>
<name>A0A439D0D4_9PEZI</name>
<keyword evidence="2" id="KW-0521">NADP</keyword>
<evidence type="ECO:0000259" key="4">
    <source>
        <dbReference type="Pfam" id="PF05368"/>
    </source>
</evidence>
<accession>A0A439D0D4</accession>
<evidence type="ECO:0000256" key="1">
    <source>
        <dbReference type="ARBA" id="ARBA00006328"/>
    </source>
</evidence>
<reference evidence="5 6" key="1">
    <citation type="submission" date="2018-12" db="EMBL/GenBank/DDBJ databases">
        <title>Draft genome sequence of Xylaria grammica IHI A82.</title>
        <authorList>
            <person name="Buettner E."/>
            <person name="Kellner H."/>
        </authorList>
    </citation>
    <scope>NUCLEOTIDE SEQUENCE [LARGE SCALE GENOMIC DNA]</scope>
    <source>
        <strain evidence="5 6">IHI A82</strain>
    </source>
</reference>
<dbReference type="STRING" id="363999.A0A439D0D4"/>
<dbReference type="GO" id="GO:0005634">
    <property type="term" value="C:nucleus"/>
    <property type="evidence" value="ECO:0007669"/>
    <property type="project" value="TreeGrafter"/>
</dbReference>
<comment type="caution">
    <text evidence="5">The sequence shown here is derived from an EMBL/GenBank/DDBJ whole genome shotgun (WGS) entry which is preliminary data.</text>
</comment>
<dbReference type="Proteomes" id="UP000286045">
    <property type="component" value="Unassembled WGS sequence"/>
</dbReference>
<evidence type="ECO:0000313" key="6">
    <source>
        <dbReference type="Proteomes" id="UP000286045"/>
    </source>
</evidence>
<gene>
    <name evidence="5" type="ORF">EKO27_g7193</name>
</gene>
<comment type="similarity">
    <text evidence="1">Belongs to the NmrA-type oxidoreductase family.</text>
</comment>
<evidence type="ECO:0000256" key="3">
    <source>
        <dbReference type="ARBA" id="ARBA00023002"/>
    </source>
</evidence>
<dbReference type="InterPro" id="IPR051164">
    <property type="entry name" value="NmrA-like_oxidored"/>
</dbReference>
<dbReference type="PANTHER" id="PTHR42748:SF30">
    <property type="entry name" value="NMRA-LIKE DOMAIN-CONTAINING PROTEIN"/>
    <property type="match status" value="1"/>
</dbReference>
<evidence type="ECO:0000256" key="2">
    <source>
        <dbReference type="ARBA" id="ARBA00022857"/>
    </source>
</evidence>
<dbReference type="GO" id="GO:0016491">
    <property type="term" value="F:oxidoreductase activity"/>
    <property type="evidence" value="ECO:0007669"/>
    <property type="project" value="UniProtKB-KW"/>
</dbReference>
<dbReference type="SUPFAM" id="SSF51735">
    <property type="entry name" value="NAD(P)-binding Rossmann-fold domains"/>
    <property type="match status" value="1"/>
</dbReference>
<organism evidence="5 6">
    <name type="scientific">Xylaria grammica</name>
    <dbReference type="NCBI Taxonomy" id="363999"/>
    <lineage>
        <taxon>Eukaryota</taxon>
        <taxon>Fungi</taxon>
        <taxon>Dikarya</taxon>
        <taxon>Ascomycota</taxon>
        <taxon>Pezizomycotina</taxon>
        <taxon>Sordariomycetes</taxon>
        <taxon>Xylariomycetidae</taxon>
        <taxon>Xylariales</taxon>
        <taxon>Xylariaceae</taxon>
        <taxon>Xylaria</taxon>
    </lineage>
</organism>
<protein>
    <recommendedName>
        <fullName evidence="4">NmrA-like domain-containing protein</fullName>
    </recommendedName>
</protein>
<dbReference type="InterPro" id="IPR036291">
    <property type="entry name" value="NAD(P)-bd_dom_sf"/>
</dbReference>
<dbReference type="AlphaFoldDB" id="A0A439D0D4"/>
<dbReference type="InterPro" id="IPR008030">
    <property type="entry name" value="NmrA-like"/>
</dbReference>
<sequence length="302" mass="32999">MSTFLVTGATGRQGRATVDALLARGAKVQAVVRDPTKPAARELEDLGVTLFKGDHDSPDTFRQAARGCAGIFLNLLERPRNPDPAKQAEGILAACKEVGVEHVVATTAGWASNREKWDTPENQASGLAYYYEGEKLVEDAVRRAGLKSYTIIRPFWFQSIYAGPPMDWYYPEFRKSGTLVHSFGPGVTLPHINVDDIGQFGAVALLDPAKFAGEEIELASENLTIEDVAEALGKVYGKPITIERGATDEAGNPRNGAKWCACANSAVLDVDVESLVQRYAFRFTTLAEYLIKEKEERGDLFV</sequence>
<keyword evidence="6" id="KW-1185">Reference proteome</keyword>
<evidence type="ECO:0000313" key="5">
    <source>
        <dbReference type="EMBL" id="RWA07909.1"/>
    </source>
</evidence>
<dbReference type="Gene3D" id="3.40.50.720">
    <property type="entry name" value="NAD(P)-binding Rossmann-like Domain"/>
    <property type="match status" value="1"/>
</dbReference>
<keyword evidence="3" id="KW-0560">Oxidoreductase</keyword>